<dbReference type="Proteomes" id="UP001239445">
    <property type="component" value="Unassembled WGS sequence"/>
</dbReference>
<keyword evidence="2" id="KW-0521">NADP</keyword>
<evidence type="ECO:0000256" key="1">
    <source>
        <dbReference type="ARBA" id="ARBA00006484"/>
    </source>
</evidence>
<dbReference type="InterPro" id="IPR020904">
    <property type="entry name" value="Sc_DH/Rdtase_CS"/>
</dbReference>
<dbReference type="PRINTS" id="PR00081">
    <property type="entry name" value="GDHRDH"/>
</dbReference>
<dbReference type="SUPFAM" id="SSF51735">
    <property type="entry name" value="NAD(P)-binding Rossmann-fold domains"/>
    <property type="match status" value="1"/>
</dbReference>
<dbReference type="GO" id="GO:0016616">
    <property type="term" value="F:oxidoreductase activity, acting on the CH-OH group of donors, NAD or NADP as acceptor"/>
    <property type="evidence" value="ECO:0007669"/>
    <property type="project" value="TreeGrafter"/>
</dbReference>
<dbReference type="InterPro" id="IPR036291">
    <property type="entry name" value="NAD(P)-bd_dom_sf"/>
</dbReference>
<evidence type="ECO:0000313" key="5">
    <source>
        <dbReference type="Proteomes" id="UP001239445"/>
    </source>
</evidence>
<evidence type="ECO:0000313" key="4">
    <source>
        <dbReference type="EMBL" id="KAK1754741.1"/>
    </source>
</evidence>
<gene>
    <name evidence="4" type="ORF">QBC47DRAFT_225438</name>
</gene>
<comment type="caution">
    <text evidence="4">The sequence shown here is derived from an EMBL/GenBank/DDBJ whole genome shotgun (WGS) entry which is preliminary data.</text>
</comment>
<dbReference type="PRINTS" id="PR00080">
    <property type="entry name" value="SDRFAMILY"/>
</dbReference>
<dbReference type="Gene3D" id="3.40.50.720">
    <property type="entry name" value="NAD(P)-binding Rossmann-like Domain"/>
    <property type="match status" value="1"/>
</dbReference>
<dbReference type="PANTHER" id="PTHR42760">
    <property type="entry name" value="SHORT-CHAIN DEHYDROGENASES/REDUCTASES FAMILY MEMBER"/>
    <property type="match status" value="1"/>
</dbReference>
<evidence type="ECO:0000256" key="3">
    <source>
        <dbReference type="ARBA" id="ARBA00023002"/>
    </source>
</evidence>
<protein>
    <submittedName>
        <fullName evidence="4">Uncharacterized protein</fullName>
    </submittedName>
</protein>
<organism evidence="4 5">
    <name type="scientific">Echria macrotheca</name>
    <dbReference type="NCBI Taxonomy" id="438768"/>
    <lineage>
        <taxon>Eukaryota</taxon>
        <taxon>Fungi</taxon>
        <taxon>Dikarya</taxon>
        <taxon>Ascomycota</taxon>
        <taxon>Pezizomycotina</taxon>
        <taxon>Sordariomycetes</taxon>
        <taxon>Sordariomycetidae</taxon>
        <taxon>Sordariales</taxon>
        <taxon>Schizotheciaceae</taxon>
        <taxon>Echria</taxon>
    </lineage>
</organism>
<accession>A0AAJ0BAM0</accession>
<evidence type="ECO:0000256" key="2">
    <source>
        <dbReference type="ARBA" id="ARBA00022857"/>
    </source>
</evidence>
<comment type="similarity">
    <text evidence="1">Belongs to the short-chain dehydrogenases/reductases (SDR) family.</text>
</comment>
<dbReference type="Pfam" id="PF13561">
    <property type="entry name" value="adh_short_C2"/>
    <property type="match status" value="1"/>
</dbReference>
<proteinExistence type="inferred from homology"/>
<dbReference type="PROSITE" id="PS00061">
    <property type="entry name" value="ADH_SHORT"/>
    <property type="match status" value="1"/>
</dbReference>
<keyword evidence="3" id="KW-0560">Oxidoreductase</keyword>
<dbReference type="PANTHER" id="PTHR42760:SF133">
    <property type="entry name" value="3-OXOACYL-[ACYL-CARRIER-PROTEIN] REDUCTASE"/>
    <property type="match status" value="1"/>
</dbReference>
<dbReference type="EMBL" id="MU839835">
    <property type="protein sequence ID" value="KAK1754741.1"/>
    <property type="molecule type" value="Genomic_DNA"/>
</dbReference>
<dbReference type="GO" id="GO:0006633">
    <property type="term" value="P:fatty acid biosynthetic process"/>
    <property type="evidence" value="ECO:0007669"/>
    <property type="project" value="TreeGrafter"/>
</dbReference>
<name>A0AAJ0BAM0_9PEZI</name>
<keyword evidence="5" id="KW-1185">Reference proteome</keyword>
<dbReference type="AlphaFoldDB" id="A0AAJ0BAM0"/>
<dbReference type="GO" id="GO:0048038">
    <property type="term" value="F:quinone binding"/>
    <property type="evidence" value="ECO:0007669"/>
    <property type="project" value="TreeGrafter"/>
</dbReference>
<sequence>MNYIGTKTPLGRVAITGATGGIGSAIARRFAQDSASSSSSSSILLLGRNQAKLAVTLQQTQQHVLLHSSTDHSTNTTPTPFHPPKLESHVLDVTDINSWKTVAKTFPDIEILINVAGLEQTNLLIRTPPDQADAILQANLHGAVYGCIEVGRQMVKSRRGRGCIINVSSLLARKGTTGAAVYAAAKAGLIGLTTSLAVEMSQRGIRVNAVLPGYISTRMTKDLEKDVGLVSKIPAQRFGTPEEVADAVMFLAKNEYANNCILNLDGGLSAI</sequence>
<reference evidence="4" key="1">
    <citation type="submission" date="2023-06" db="EMBL/GenBank/DDBJ databases">
        <title>Genome-scale phylogeny and comparative genomics of the fungal order Sordariales.</title>
        <authorList>
            <consortium name="Lawrence Berkeley National Laboratory"/>
            <person name="Hensen N."/>
            <person name="Bonometti L."/>
            <person name="Westerberg I."/>
            <person name="Brannstrom I.O."/>
            <person name="Guillou S."/>
            <person name="Cros-Aarteil S."/>
            <person name="Calhoun S."/>
            <person name="Haridas S."/>
            <person name="Kuo A."/>
            <person name="Mondo S."/>
            <person name="Pangilinan J."/>
            <person name="Riley R."/>
            <person name="Labutti K."/>
            <person name="Andreopoulos B."/>
            <person name="Lipzen A."/>
            <person name="Chen C."/>
            <person name="Yanf M."/>
            <person name="Daum C."/>
            <person name="Ng V."/>
            <person name="Clum A."/>
            <person name="Steindorff A."/>
            <person name="Ohm R."/>
            <person name="Martin F."/>
            <person name="Silar P."/>
            <person name="Natvig D."/>
            <person name="Lalanne C."/>
            <person name="Gautier V."/>
            <person name="Ament-Velasquez S.L."/>
            <person name="Kruys A."/>
            <person name="Hutchinson M.I."/>
            <person name="Powell A.J."/>
            <person name="Barry K."/>
            <person name="Miller A.N."/>
            <person name="Grigoriev I.V."/>
            <person name="Debuchy R."/>
            <person name="Gladieux P."/>
            <person name="Thoren M.H."/>
            <person name="Johannesson H."/>
        </authorList>
    </citation>
    <scope>NUCLEOTIDE SEQUENCE</scope>
    <source>
        <strain evidence="4">PSN4</strain>
    </source>
</reference>
<dbReference type="InterPro" id="IPR002347">
    <property type="entry name" value="SDR_fam"/>
</dbReference>